<dbReference type="Proteomes" id="UP001152872">
    <property type="component" value="Unassembled WGS sequence"/>
</dbReference>
<reference evidence="1" key="1">
    <citation type="submission" date="2019-05" db="EMBL/GenBank/DDBJ databases">
        <title>Whole genome sequencing of Pseudanabaena catenata USMAC16.</title>
        <authorList>
            <person name="Khan Z."/>
            <person name="Omar W.M."/>
            <person name="Convey P."/>
            <person name="Merican F."/>
            <person name="Najimudin N."/>
        </authorList>
    </citation>
    <scope>NUCLEOTIDE SEQUENCE</scope>
    <source>
        <strain evidence="1">USMAC16</strain>
    </source>
</reference>
<evidence type="ECO:0000313" key="1">
    <source>
        <dbReference type="EMBL" id="MDG3496693.1"/>
    </source>
</evidence>
<accession>A0A9X4RJ36</accession>
<name>A0A9X4RJ36_9CYAN</name>
<proteinExistence type="predicted"/>
<protein>
    <submittedName>
        <fullName evidence="1">Uncharacterized protein</fullName>
    </submittedName>
</protein>
<dbReference type="EMBL" id="VBTY01000215">
    <property type="protein sequence ID" value="MDG3496693.1"/>
    <property type="molecule type" value="Genomic_DNA"/>
</dbReference>
<organism evidence="1 2">
    <name type="scientific">Pseudanabaena catenata USMAC16</name>
    <dbReference type="NCBI Taxonomy" id="1855837"/>
    <lineage>
        <taxon>Bacteria</taxon>
        <taxon>Bacillati</taxon>
        <taxon>Cyanobacteriota</taxon>
        <taxon>Cyanophyceae</taxon>
        <taxon>Pseudanabaenales</taxon>
        <taxon>Pseudanabaenaceae</taxon>
        <taxon>Pseudanabaena</taxon>
    </lineage>
</organism>
<keyword evidence="2" id="KW-1185">Reference proteome</keyword>
<evidence type="ECO:0000313" key="2">
    <source>
        <dbReference type="Proteomes" id="UP001152872"/>
    </source>
</evidence>
<sequence>MFSPKGYVNKEDYDNDDHSDRYREFCLRSFDSTCGYLIAF</sequence>
<dbReference type="AlphaFoldDB" id="A0A9X4RJ36"/>
<gene>
    <name evidence="1" type="ORF">FEV09_19315</name>
</gene>
<dbReference type="RefSeq" id="WP_267879021.1">
    <property type="nucleotide sequence ID" value="NZ_VBTY01000215.1"/>
</dbReference>
<comment type="caution">
    <text evidence="1">The sequence shown here is derived from an EMBL/GenBank/DDBJ whole genome shotgun (WGS) entry which is preliminary data.</text>
</comment>